<evidence type="ECO:0000313" key="2">
    <source>
        <dbReference type="EMBL" id="KAK3270195.1"/>
    </source>
</evidence>
<evidence type="ECO:0000256" key="1">
    <source>
        <dbReference type="SAM" id="MobiDB-lite"/>
    </source>
</evidence>
<dbReference type="EMBL" id="LGRX02010528">
    <property type="protein sequence ID" value="KAK3270195.1"/>
    <property type="molecule type" value="Genomic_DNA"/>
</dbReference>
<proteinExistence type="predicted"/>
<reference evidence="2 3" key="1">
    <citation type="journal article" date="2015" name="Genome Biol. Evol.">
        <title>Comparative Genomics of a Bacterivorous Green Alga Reveals Evolutionary Causalities and Consequences of Phago-Mixotrophic Mode of Nutrition.</title>
        <authorList>
            <person name="Burns J.A."/>
            <person name="Paasch A."/>
            <person name="Narechania A."/>
            <person name="Kim E."/>
        </authorList>
    </citation>
    <scope>NUCLEOTIDE SEQUENCE [LARGE SCALE GENOMIC DNA]</scope>
    <source>
        <strain evidence="2 3">PLY_AMNH</strain>
    </source>
</reference>
<comment type="caution">
    <text evidence="2">The sequence shown here is derived from an EMBL/GenBank/DDBJ whole genome shotgun (WGS) entry which is preliminary data.</text>
</comment>
<evidence type="ECO:0000313" key="3">
    <source>
        <dbReference type="Proteomes" id="UP001190700"/>
    </source>
</evidence>
<feature type="region of interest" description="Disordered" evidence="1">
    <location>
        <begin position="1"/>
        <end position="68"/>
    </location>
</feature>
<protein>
    <submittedName>
        <fullName evidence="2">Uncharacterized protein</fullName>
    </submittedName>
</protein>
<feature type="compositionally biased region" description="Basic and acidic residues" evidence="1">
    <location>
        <begin position="11"/>
        <end position="26"/>
    </location>
</feature>
<name>A0AAE0G2W9_9CHLO</name>
<accession>A0AAE0G2W9</accession>
<sequence>MDPDPDPGEGAQREEMERLALMDRAWELGTTEESDYATQDGHGCGAQGSEGTQHKQPRQNFGLAKRPRLNKSVQDIFAEGGDLLSLRPERKSWTLEQSRASPEKAMALAEERVATLMWASRHVAQPLERAVSTGGTGGEGVGRDRGAEVNWFQRHTITAQAGQSHRRSGEASEA</sequence>
<gene>
    <name evidence="2" type="ORF">CYMTET_21397</name>
</gene>
<dbReference type="Proteomes" id="UP001190700">
    <property type="component" value="Unassembled WGS sequence"/>
</dbReference>
<organism evidence="2 3">
    <name type="scientific">Cymbomonas tetramitiformis</name>
    <dbReference type="NCBI Taxonomy" id="36881"/>
    <lineage>
        <taxon>Eukaryota</taxon>
        <taxon>Viridiplantae</taxon>
        <taxon>Chlorophyta</taxon>
        <taxon>Pyramimonadophyceae</taxon>
        <taxon>Pyramimonadales</taxon>
        <taxon>Pyramimonadaceae</taxon>
        <taxon>Cymbomonas</taxon>
    </lineage>
</organism>
<dbReference type="AlphaFoldDB" id="A0AAE0G2W9"/>
<keyword evidence="3" id="KW-1185">Reference proteome</keyword>